<proteinExistence type="predicted"/>
<comment type="caution">
    <text evidence="3">The sequence shown here is derived from an EMBL/GenBank/DDBJ whole genome shotgun (WGS) entry which is preliminary data.</text>
</comment>
<dbReference type="Proteomes" id="UP000479043">
    <property type="component" value="Unassembled WGS sequence"/>
</dbReference>
<dbReference type="Pfam" id="PF00353">
    <property type="entry name" value="HemolysinCabind"/>
    <property type="match status" value="4"/>
</dbReference>
<dbReference type="PANTHER" id="PTHR38340">
    <property type="entry name" value="S-LAYER PROTEIN"/>
    <property type="match status" value="1"/>
</dbReference>
<dbReference type="PANTHER" id="PTHR38340:SF1">
    <property type="entry name" value="S-LAYER PROTEIN"/>
    <property type="match status" value="1"/>
</dbReference>
<evidence type="ECO:0000256" key="2">
    <source>
        <dbReference type="ARBA" id="ARBA00022525"/>
    </source>
</evidence>
<name>A0A6L8LE06_9RHOB</name>
<evidence type="ECO:0000313" key="3">
    <source>
        <dbReference type="EMBL" id="MYM54304.1"/>
    </source>
</evidence>
<comment type="subcellular location">
    <subcellularLocation>
        <location evidence="1">Secreted</location>
    </subcellularLocation>
</comment>
<dbReference type="GO" id="GO:0005576">
    <property type="term" value="C:extracellular region"/>
    <property type="evidence" value="ECO:0007669"/>
    <property type="project" value="UniProtKB-SubCell"/>
</dbReference>
<gene>
    <name evidence="3" type="ORF">GR167_03230</name>
</gene>
<dbReference type="InterPro" id="IPR018511">
    <property type="entry name" value="Hemolysin-typ_Ca-bd_CS"/>
</dbReference>
<evidence type="ECO:0000256" key="1">
    <source>
        <dbReference type="ARBA" id="ARBA00004613"/>
    </source>
</evidence>
<dbReference type="InterPro" id="IPR001343">
    <property type="entry name" value="Hemolysn_Ca-bd"/>
</dbReference>
<dbReference type="InterPro" id="IPR011049">
    <property type="entry name" value="Serralysin-like_metalloprot_C"/>
</dbReference>
<dbReference type="Gene3D" id="2.150.10.10">
    <property type="entry name" value="Serralysin-like metalloprotease, C-terminal"/>
    <property type="match status" value="3"/>
</dbReference>
<dbReference type="GO" id="GO:0005509">
    <property type="term" value="F:calcium ion binding"/>
    <property type="evidence" value="ECO:0007669"/>
    <property type="project" value="InterPro"/>
</dbReference>
<organism evidence="3 4">
    <name type="scientific">Thalassovita mangrovi</name>
    <dbReference type="NCBI Taxonomy" id="2692236"/>
    <lineage>
        <taxon>Bacteria</taxon>
        <taxon>Pseudomonadati</taxon>
        <taxon>Pseudomonadota</taxon>
        <taxon>Alphaproteobacteria</taxon>
        <taxon>Rhodobacterales</taxon>
        <taxon>Roseobacteraceae</taxon>
        <taxon>Thalassovita</taxon>
    </lineage>
</organism>
<accession>A0A6L8LE06</accession>
<dbReference type="AlphaFoldDB" id="A0A6L8LE06"/>
<sequence>MQVTVFDGSLQQLLFEGEVPGAPDVPQPGEGVQTSLALSAGDDGGFTVAWIEDSQQYSVGYDDEYVLQGDTPQTEPFTTELTSGRILEVQAEITGGDDVDLSYRVLGQDGTTVVWDWSDVALDTEGSESLSQVFTLPEGGFALLWQQEEGDETVYHLRSFAADGTPTQVDYALGVFGNANHAGGFSLLNGQAVLNSSLYPDQADHVDEFLLRDSGQQYLNIFRVLEGTAGNDNLEGSAENDILTGNPGNDFMSGLAGNDYCNGGNGEDTLVGGAGDDVLDGGLSVTDRRDRLYGGDGNDRLSGGYGNDELRGDAGNDTLRGGFGSDTVIGGEGDDILTGSALSDLMFGGDGDDYLNGGFGFDRLNGGDGADRFFHLGDRGHGSDWIQDYSAAEGDVLEFGGTGSVDQFQVNFATTGHAGDAAIMEAFVIYRPTGQILWALVDGAGQDSINLMIDGTQYDLLA</sequence>
<dbReference type="PROSITE" id="PS00330">
    <property type="entry name" value="HEMOLYSIN_CALCIUM"/>
    <property type="match status" value="1"/>
</dbReference>
<keyword evidence="4" id="KW-1185">Reference proteome</keyword>
<dbReference type="SUPFAM" id="SSF51120">
    <property type="entry name" value="beta-Roll"/>
    <property type="match status" value="2"/>
</dbReference>
<dbReference type="InterPro" id="IPR050557">
    <property type="entry name" value="RTX_toxin/Mannuronan_C5-epim"/>
</dbReference>
<reference evidence="3 4" key="1">
    <citation type="submission" date="2020-01" db="EMBL/GenBank/DDBJ databases">
        <authorList>
            <person name="Chen S."/>
        </authorList>
    </citation>
    <scope>NUCLEOTIDE SEQUENCE [LARGE SCALE GENOMIC DNA]</scope>
    <source>
        <strain evidence="3 4">GS-10</strain>
    </source>
</reference>
<evidence type="ECO:0000313" key="4">
    <source>
        <dbReference type="Proteomes" id="UP000479043"/>
    </source>
</evidence>
<dbReference type="PRINTS" id="PR00313">
    <property type="entry name" value="CABNDNGRPT"/>
</dbReference>
<protein>
    <recommendedName>
        <fullName evidence="5">Calcium-binding protein</fullName>
    </recommendedName>
</protein>
<keyword evidence="2" id="KW-0964">Secreted</keyword>
<evidence type="ECO:0008006" key="5">
    <source>
        <dbReference type="Google" id="ProtNLM"/>
    </source>
</evidence>
<dbReference type="EMBL" id="WWEN01000002">
    <property type="protein sequence ID" value="MYM54304.1"/>
    <property type="molecule type" value="Genomic_DNA"/>
</dbReference>